<dbReference type="InterPro" id="IPR025246">
    <property type="entry name" value="IS30-like_HTH"/>
</dbReference>
<comment type="caution">
    <text evidence="2">The sequence shown here is derived from an EMBL/GenBank/DDBJ whole genome shotgun (WGS) entry which is preliminary data.</text>
</comment>
<evidence type="ECO:0000259" key="1">
    <source>
        <dbReference type="Pfam" id="PF13936"/>
    </source>
</evidence>
<evidence type="ECO:0000313" key="3">
    <source>
        <dbReference type="Proteomes" id="UP000539052"/>
    </source>
</evidence>
<dbReference type="RefSeq" id="WP_170820038.1">
    <property type="nucleotide sequence ID" value="NZ_JAAOXG010000002.1"/>
</dbReference>
<dbReference type="Pfam" id="PF13936">
    <property type="entry name" value="HTH_38"/>
    <property type="match status" value="1"/>
</dbReference>
<sequence>MATTQRPRKAYKRLKFEDRKHIEKLSAEGKTVDEMALIIGVHSSTMYRELEKGGVPYRAEVAQQSV</sequence>
<reference evidence="2 3" key="1">
    <citation type="submission" date="2020-03" db="EMBL/GenBank/DDBJ databases">
        <title>Genome Sequence of industrial isolate, B5A.</title>
        <authorList>
            <person name="Sharma S."/>
            <person name="Patil P.B."/>
            <person name="Korpole S."/>
        </authorList>
    </citation>
    <scope>NUCLEOTIDE SEQUENCE [LARGE SCALE GENOMIC DNA]</scope>
    <source>
        <strain evidence="2 3">PI-S10-B5A</strain>
    </source>
</reference>
<evidence type="ECO:0000313" key="2">
    <source>
        <dbReference type="EMBL" id="NNJ28690.1"/>
    </source>
</evidence>
<dbReference type="Proteomes" id="UP000539052">
    <property type="component" value="Unassembled WGS sequence"/>
</dbReference>
<dbReference type="EMBL" id="JAAOXG010000002">
    <property type="protein sequence ID" value="NNJ28690.1"/>
    <property type="molecule type" value="Genomic_DNA"/>
</dbReference>
<keyword evidence="3" id="KW-1185">Reference proteome</keyword>
<accession>A0ABX1VKD4</accession>
<gene>
    <name evidence="2" type="ORF">G9470_02585</name>
</gene>
<proteinExistence type="predicted"/>
<organism evidence="2 3">
    <name type="scientific">Lacrimispora defluvii</name>
    <dbReference type="NCBI Taxonomy" id="2719233"/>
    <lineage>
        <taxon>Bacteria</taxon>
        <taxon>Bacillati</taxon>
        <taxon>Bacillota</taxon>
        <taxon>Clostridia</taxon>
        <taxon>Lachnospirales</taxon>
        <taxon>Lachnospiraceae</taxon>
        <taxon>Lacrimispora</taxon>
    </lineage>
</organism>
<name>A0ABX1VKD4_9FIRM</name>
<feature type="domain" description="Transposase IS30-like HTH" evidence="1">
    <location>
        <begin position="11"/>
        <end position="52"/>
    </location>
</feature>
<dbReference type="Gene3D" id="1.10.10.60">
    <property type="entry name" value="Homeodomain-like"/>
    <property type="match status" value="1"/>
</dbReference>
<protein>
    <submittedName>
        <fullName evidence="2">Helix-turn-helix domain-containing protein</fullName>
    </submittedName>
</protein>